<dbReference type="Gene3D" id="3.30.420.10">
    <property type="entry name" value="Ribonuclease H-like superfamily/Ribonuclease H"/>
    <property type="match status" value="1"/>
</dbReference>
<dbReference type="GO" id="GO:0015074">
    <property type="term" value="P:DNA integration"/>
    <property type="evidence" value="ECO:0007669"/>
    <property type="project" value="InterPro"/>
</dbReference>
<dbReference type="NCBIfam" id="NF033516">
    <property type="entry name" value="transpos_IS3"/>
    <property type="match status" value="1"/>
</dbReference>
<protein>
    <submittedName>
        <fullName evidence="2">Putative transposase</fullName>
    </submittedName>
</protein>
<sequence>MSKPLLERRGMVDRTHGSLSVAGQCRLLSLHRSGLYYQPRAEQEENLAIMRLMDEQYFKTPFYGIRRLTVWLQHQGYQINRKRVKRLMELMGWKTLYRRKNTSKPDKQNRLYPYLLKGLPIERVNQVWAMDITYVPMRKGFMYLCAIIDLHSRYVLNWSISNTMSAEWCSQVVREALDNHGRPEIFNTDQGSQFSSTEFTQQLLDEGIQISMDGKGRAIDNIFIERLWRSVKYEHVYLYVPEDGVKLYESLQQYFSFYNQQRPHQSLGYQTPATCYLNAKAA</sequence>
<dbReference type="InterPro" id="IPR036397">
    <property type="entry name" value="RNaseH_sf"/>
</dbReference>
<keyword evidence="3" id="KW-1185">Reference proteome</keyword>
<dbReference type="PANTHER" id="PTHR46889:SF5">
    <property type="entry name" value="INTEGRASE PROTEIN"/>
    <property type="match status" value="1"/>
</dbReference>
<evidence type="ECO:0000259" key="1">
    <source>
        <dbReference type="PROSITE" id="PS50994"/>
    </source>
</evidence>
<proteinExistence type="predicted"/>
<feature type="domain" description="Integrase catalytic" evidence="1">
    <location>
        <begin position="116"/>
        <end position="280"/>
    </location>
</feature>
<reference evidence="2 3" key="1">
    <citation type="submission" date="2016-10" db="EMBL/GenBank/DDBJ databases">
        <authorList>
            <person name="Varghese N."/>
            <person name="Submissions S."/>
        </authorList>
    </citation>
    <scope>NUCLEOTIDE SEQUENCE [LARGE SCALE GENOMIC DNA]</scope>
    <source>
        <strain evidence="2 3">DSM 25353</strain>
    </source>
</reference>
<dbReference type="PANTHER" id="PTHR46889">
    <property type="entry name" value="TRANSPOSASE INSF FOR INSERTION SEQUENCE IS3B-RELATED"/>
    <property type="match status" value="1"/>
</dbReference>
<dbReference type="PROSITE" id="PS50994">
    <property type="entry name" value="INTEGRASE"/>
    <property type="match status" value="1"/>
</dbReference>
<dbReference type="InterPro" id="IPR025948">
    <property type="entry name" value="HTH-like_dom"/>
</dbReference>
<evidence type="ECO:0000313" key="3">
    <source>
        <dbReference type="Proteomes" id="UP000198711"/>
    </source>
</evidence>
<dbReference type="InterPro" id="IPR048020">
    <property type="entry name" value="Transpos_IS3"/>
</dbReference>
<dbReference type="AlphaFoldDB" id="A0A8X8IH12"/>
<dbReference type="InterPro" id="IPR001584">
    <property type="entry name" value="Integrase_cat-core"/>
</dbReference>
<dbReference type="Proteomes" id="UP000198711">
    <property type="component" value="Unassembled WGS sequence"/>
</dbReference>
<comment type="caution">
    <text evidence="2">The sequence shown here is derived from an EMBL/GenBank/DDBJ whole genome shotgun (WGS) entry which is preliminary data.</text>
</comment>
<evidence type="ECO:0000313" key="2">
    <source>
        <dbReference type="EMBL" id="SDX18434.1"/>
    </source>
</evidence>
<dbReference type="InterPro" id="IPR012337">
    <property type="entry name" value="RNaseH-like_sf"/>
</dbReference>
<dbReference type="GO" id="GO:0003676">
    <property type="term" value="F:nucleic acid binding"/>
    <property type="evidence" value="ECO:0007669"/>
    <property type="project" value="InterPro"/>
</dbReference>
<dbReference type="Pfam" id="PF13276">
    <property type="entry name" value="HTH_21"/>
    <property type="match status" value="1"/>
</dbReference>
<organism evidence="2 3">
    <name type="scientific">Hydrobacter penzbergensis</name>
    <dbReference type="NCBI Taxonomy" id="1235997"/>
    <lineage>
        <taxon>Bacteria</taxon>
        <taxon>Pseudomonadati</taxon>
        <taxon>Bacteroidota</taxon>
        <taxon>Chitinophagia</taxon>
        <taxon>Chitinophagales</taxon>
        <taxon>Chitinophagaceae</taxon>
        <taxon>Hydrobacter</taxon>
    </lineage>
</organism>
<dbReference type="Pfam" id="PF00665">
    <property type="entry name" value="rve"/>
    <property type="match status" value="1"/>
</dbReference>
<gene>
    <name evidence="2" type="ORF">SAMN05444410_11074</name>
</gene>
<dbReference type="SUPFAM" id="SSF53098">
    <property type="entry name" value="Ribonuclease H-like"/>
    <property type="match status" value="1"/>
</dbReference>
<dbReference type="EMBL" id="FNNO01000010">
    <property type="protein sequence ID" value="SDX18434.1"/>
    <property type="molecule type" value="Genomic_DNA"/>
</dbReference>
<accession>A0A8X8IH12</accession>
<dbReference type="InterPro" id="IPR050900">
    <property type="entry name" value="Transposase_IS3/IS150/IS904"/>
</dbReference>
<name>A0A8X8IH12_9BACT</name>